<protein>
    <submittedName>
        <fullName evidence="9">ABC transporter ATP-binding protein</fullName>
    </submittedName>
</protein>
<keyword evidence="3" id="KW-0813">Transport</keyword>
<dbReference type="PANTHER" id="PTHR43297:SF2">
    <property type="entry name" value="DIPEPTIDE TRANSPORT ATP-BINDING PROTEIN DPPD"/>
    <property type="match status" value="1"/>
</dbReference>
<gene>
    <name evidence="9" type="ORF">L1F29_17300</name>
</gene>
<dbReference type="SUPFAM" id="SSF52540">
    <property type="entry name" value="P-loop containing nucleoside triphosphate hydrolases"/>
    <property type="match status" value="1"/>
</dbReference>
<dbReference type="InterPro" id="IPR003439">
    <property type="entry name" value="ABC_transporter-like_ATP-bd"/>
</dbReference>
<dbReference type="InterPro" id="IPR003593">
    <property type="entry name" value="AAA+_ATPase"/>
</dbReference>
<evidence type="ECO:0000256" key="4">
    <source>
        <dbReference type="ARBA" id="ARBA00022475"/>
    </source>
</evidence>
<dbReference type="GO" id="GO:0005524">
    <property type="term" value="F:ATP binding"/>
    <property type="evidence" value="ECO:0007669"/>
    <property type="project" value="UniProtKB-KW"/>
</dbReference>
<dbReference type="InterPro" id="IPR027417">
    <property type="entry name" value="P-loop_NTPase"/>
</dbReference>
<evidence type="ECO:0000256" key="5">
    <source>
        <dbReference type="ARBA" id="ARBA00022741"/>
    </source>
</evidence>
<dbReference type="NCBIfam" id="NF047576">
    <property type="entry name" value="opine_ATP_CntF"/>
    <property type="match status" value="1"/>
</dbReference>
<keyword evidence="7" id="KW-0472">Membrane</keyword>
<evidence type="ECO:0000256" key="2">
    <source>
        <dbReference type="ARBA" id="ARBA00005417"/>
    </source>
</evidence>
<dbReference type="RefSeq" id="WP_258389537.1">
    <property type="nucleotide sequence ID" value="NZ_CP091430.1"/>
</dbReference>
<comment type="similarity">
    <text evidence="2">Belongs to the ABC transporter superfamily.</text>
</comment>
<comment type="subcellular location">
    <subcellularLocation>
        <location evidence="1">Cell membrane</location>
        <topology evidence="1">Peripheral membrane protein</topology>
    </subcellularLocation>
</comment>
<dbReference type="NCBIfam" id="NF047578">
    <property type="entry name" value="opine_ATP_CntD"/>
    <property type="match status" value="1"/>
</dbReference>
<dbReference type="Proteomes" id="UP001057877">
    <property type="component" value="Chromosome"/>
</dbReference>
<keyword evidence="4" id="KW-1003">Cell membrane</keyword>
<dbReference type="Gene3D" id="3.40.50.300">
    <property type="entry name" value="P-loop containing nucleotide triphosphate hydrolases"/>
    <property type="match status" value="1"/>
</dbReference>
<evidence type="ECO:0000256" key="7">
    <source>
        <dbReference type="ARBA" id="ARBA00023136"/>
    </source>
</evidence>
<reference evidence="9" key="1">
    <citation type="submission" date="2022-01" db="EMBL/GenBank/DDBJ databases">
        <title>Paenibacillus spongiae sp. nov., isolated from marine sponge.</title>
        <authorList>
            <person name="Li Z."/>
            <person name="Zhang M."/>
        </authorList>
    </citation>
    <scope>NUCLEOTIDE SEQUENCE</scope>
    <source>
        <strain evidence="9">PHS-Z3</strain>
    </source>
</reference>
<dbReference type="EMBL" id="CP091430">
    <property type="protein sequence ID" value="UVI33484.1"/>
    <property type="molecule type" value="Genomic_DNA"/>
</dbReference>
<feature type="domain" description="ABC transporter" evidence="8">
    <location>
        <begin position="24"/>
        <end position="269"/>
    </location>
</feature>
<name>A0ABY5SIB0_9BACL</name>
<evidence type="ECO:0000259" key="8">
    <source>
        <dbReference type="PROSITE" id="PS50893"/>
    </source>
</evidence>
<dbReference type="InterPro" id="IPR050388">
    <property type="entry name" value="ABC_Ni/Peptide_Import"/>
</dbReference>
<dbReference type="PANTHER" id="PTHR43297">
    <property type="entry name" value="OLIGOPEPTIDE TRANSPORT ATP-BINDING PROTEIN APPD"/>
    <property type="match status" value="1"/>
</dbReference>
<evidence type="ECO:0000256" key="3">
    <source>
        <dbReference type="ARBA" id="ARBA00022448"/>
    </source>
</evidence>
<dbReference type="PROSITE" id="PS50893">
    <property type="entry name" value="ABC_TRANSPORTER_2"/>
    <property type="match status" value="1"/>
</dbReference>
<evidence type="ECO:0000256" key="1">
    <source>
        <dbReference type="ARBA" id="ARBA00004202"/>
    </source>
</evidence>
<dbReference type="SMART" id="SM00382">
    <property type="entry name" value="AAA"/>
    <property type="match status" value="1"/>
</dbReference>
<dbReference type="CDD" id="cd03257">
    <property type="entry name" value="ABC_NikE_OppD_transporters"/>
    <property type="match status" value="1"/>
</dbReference>
<evidence type="ECO:0000313" key="9">
    <source>
        <dbReference type="EMBL" id="UVI33484.1"/>
    </source>
</evidence>
<keyword evidence="5" id="KW-0547">Nucleotide-binding</keyword>
<keyword evidence="6 9" id="KW-0067">ATP-binding</keyword>
<organism evidence="9 10">
    <name type="scientific">Paenibacillus spongiae</name>
    <dbReference type="NCBI Taxonomy" id="2909671"/>
    <lineage>
        <taxon>Bacteria</taxon>
        <taxon>Bacillati</taxon>
        <taxon>Bacillota</taxon>
        <taxon>Bacilli</taxon>
        <taxon>Bacillales</taxon>
        <taxon>Paenibacillaceae</taxon>
        <taxon>Paenibacillus</taxon>
    </lineage>
</organism>
<sequence length="291" mass="32674">MQQPRLQSCIRKRWLNPLANVLEVAHLKIWDSSIGKVIVRDSSFRVKQESCLAIVGESGSGKSVTCKAIMRLNRTGIRQSGEILFKGENLSTIPEKEMRKKRGKQLSMILQNGMRAFDPSCVVGVQLKETLVEHFGWSHEEITANLKIAMASVRLKNPIEVMNKYPHQLSGGMLQRVMIALAIVLEPDIIIADEPTTALDTISQFEVVEQFIQLRERMGCSMIFISHDLGVVKKIADEVLVMKDGQIVERGTTKAIFSEAQHEYTRYLVSAKLALNQHFSRIMGGEGIADR</sequence>
<proteinExistence type="inferred from homology"/>
<dbReference type="Pfam" id="PF00005">
    <property type="entry name" value="ABC_tran"/>
    <property type="match status" value="1"/>
</dbReference>
<evidence type="ECO:0000313" key="10">
    <source>
        <dbReference type="Proteomes" id="UP001057877"/>
    </source>
</evidence>
<dbReference type="PROSITE" id="PS00211">
    <property type="entry name" value="ABC_TRANSPORTER_1"/>
    <property type="match status" value="1"/>
</dbReference>
<keyword evidence="10" id="KW-1185">Reference proteome</keyword>
<accession>A0ABY5SIB0</accession>
<evidence type="ECO:0000256" key="6">
    <source>
        <dbReference type="ARBA" id="ARBA00022840"/>
    </source>
</evidence>
<dbReference type="InterPro" id="IPR017871">
    <property type="entry name" value="ABC_transporter-like_CS"/>
</dbReference>